<organism evidence="1 2">
    <name type="scientific">Taxus chinensis</name>
    <name type="common">Chinese yew</name>
    <name type="synonym">Taxus wallichiana var. chinensis</name>
    <dbReference type="NCBI Taxonomy" id="29808"/>
    <lineage>
        <taxon>Eukaryota</taxon>
        <taxon>Viridiplantae</taxon>
        <taxon>Streptophyta</taxon>
        <taxon>Embryophyta</taxon>
        <taxon>Tracheophyta</taxon>
        <taxon>Spermatophyta</taxon>
        <taxon>Pinopsida</taxon>
        <taxon>Pinidae</taxon>
        <taxon>Conifers II</taxon>
        <taxon>Cupressales</taxon>
        <taxon>Taxaceae</taxon>
        <taxon>Taxus</taxon>
    </lineage>
</organism>
<gene>
    <name evidence="1" type="ORF">KI387_026923</name>
</gene>
<dbReference type="InterPro" id="IPR007263">
    <property type="entry name" value="DCC1-like"/>
</dbReference>
<dbReference type="PANTHER" id="PTHR33639">
    <property type="entry name" value="THIOL-DISULFIDE OXIDOREDUCTASE DCC"/>
    <property type="match status" value="1"/>
</dbReference>
<evidence type="ECO:0000313" key="2">
    <source>
        <dbReference type="Proteomes" id="UP000824469"/>
    </source>
</evidence>
<name>A0AA38FXG7_TAXCH</name>
<dbReference type="EMBL" id="JAHRHJ020000006">
    <property type="protein sequence ID" value="KAH9311888.1"/>
    <property type="molecule type" value="Genomic_DNA"/>
</dbReference>
<reference evidence="1 2" key="1">
    <citation type="journal article" date="2021" name="Nat. Plants">
        <title>The Taxus genome provides insights into paclitaxel biosynthesis.</title>
        <authorList>
            <person name="Xiong X."/>
            <person name="Gou J."/>
            <person name="Liao Q."/>
            <person name="Li Y."/>
            <person name="Zhou Q."/>
            <person name="Bi G."/>
            <person name="Li C."/>
            <person name="Du R."/>
            <person name="Wang X."/>
            <person name="Sun T."/>
            <person name="Guo L."/>
            <person name="Liang H."/>
            <person name="Lu P."/>
            <person name="Wu Y."/>
            <person name="Zhang Z."/>
            <person name="Ro D.K."/>
            <person name="Shang Y."/>
            <person name="Huang S."/>
            <person name="Yan J."/>
        </authorList>
    </citation>
    <scope>NUCLEOTIDE SEQUENCE [LARGE SCALE GENOMIC DNA]</scope>
    <source>
        <strain evidence="1">Ta-2019</strain>
    </source>
</reference>
<dbReference type="InterPro" id="IPR052927">
    <property type="entry name" value="DCC_oxidoreductase"/>
</dbReference>
<keyword evidence="2" id="KW-1185">Reference proteome</keyword>
<dbReference type="AlphaFoldDB" id="A0AA38FXG7"/>
<sequence>MKGSLNQTLINGGRSCIDMVQGYNGVLSRCSARRGFSVHNIKFGTPNMASAPFLLQPRVVIYDGVCHLCNRGLQWVIRADKYKKIKFCAVQSKAAEPYLIACGLDQKDVLRRFLFVEGPGLGHQAST</sequence>
<feature type="non-terminal residue" evidence="1">
    <location>
        <position position="127"/>
    </location>
</feature>
<dbReference type="GO" id="GO:0015035">
    <property type="term" value="F:protein-disulfide reductase activity"/>
    <property type="evidence" value="ECO:0007669"/>
    <property type="project" value="InterPro"/>
</dbReference>
<accession>A0AA38FXG7</accession>
<evidence type="ECO:0000313" key="1">
    <source>
        <dbReference type="EMBL" id="KAH9311888.1"/>
    </source>
</evidence>
<dbReference type="Pfam" id="PF04134">
    <property type="entry name" value="DCC1-like"/>
    <property type="match status" value="1"/>
</dbReference>
<dbReference type="PANTHER" id="PTHR33639:SF1">
    <property type="entry name" value="T23E23.25"/>
    <property type="match status" value="1"/>
</dbReference>
<evidence type="ECO:0008006" key="3">
    <source>
        <dbReference type="Google" id="ProtNLM"/>
    </source>
</evidence>
<comment type="caution">
    <text evidence="1">The sequence shown here is derived from an EMBL/GenBank/DDBJ whole genome shotgun (WGS) entry which is preliminary data.</text>
</comment>
<proteinExistence type="predicted"/>
<protein>
    <recommendedName>
        <fullName evidence="3">Thiol-disulfide oxidoreductase DCC</fullName>
    </recommendedName>
</protein>
<dbReference type="Proteomes" id="UP000824469">
    <property type="component" value="Unassembled WGS sequence"/>
</dbReference>